<dbReference type="AlphaFoldDB" id="A0A383CIW5"/>
<dbReference type="EMBL" id="UINC01209126">
    <property type="protein sequence ID" value="SVE32009.1"/>
    <property type="molecule type" value="Genomic_DNA"/>
</dbReference>
<gene>
    <name evidence="1" type="ORF">METZ01_LOCUS484863</name>
</gene>
<evidence type="ECO:0000313" key="1">
    <source>
        <dbReference type="EMBL" id="SVE32009.1"/>
    </source>
</evidence>
<organism evidence="1">
    <name type="scientific">marine metagenome</name>
    <dbReference type="NCBI Taxonomy" id="408172"/>
    <lineage>
        <taxon>unclassified sequences</taxon>
        <taxon>metagenomes</taxon>
        <taxon>ecological metagenomes</taxon>
    </lineage>
</organism>
<feature type="non-terminal residue" evidence="1">
    <location>
        <position position="1"/>
    </location>
</feature>
<name>A0A383CIW5_9ZZZZ</name>
<proteinExistence type="predicted"/>
<feature type="non-terminal residue" evidence="1">
    <location>
        <position position="38"/>
    </location>
</feature>
<protein>
    <submittedName>
        <fullName evidence="1">Uncharacterized protein</fullName>
    </submittedName>
</protein>
<accession>A0A383CIW5</accession>
<sequence length="38" mass="3984">VRCNQAVARELLGQYLSELGIEGGSGFGTEIQNCRAGS</sequence>
<reference evidence="1" key="1">
    <citation type="submission" date="2018-05" db="EMBL/GenBank/DDBJ databases">
        <authorList>
            <person name="Lanie J.A."/>
            <person name="Ng W.-L."/>
            <person name="Kazmierczak K.M."/>
            <person name="Andrzejewski T.M."/>
            <person name="Davidsen T.M."/>
            <person name="Wayne K.J."/>
            <person name="Tettelin H."/>
            <person name="Glass J.I."/>
            <person name="Rusch D."/>
            <person name="Podicherti R."/>
            <person name="Tsui H.-C.T."/>
            <person name="Winkler M.E."/>
        </authorList>
    </citation>
    <scope>NUCLEOTIDE SEQUENCE</scope>
</reference>